<organism evidence="2 3">
    <name type="scientific">Collibacillus ludicampi</name>
    <dbReference type="NCBI Taxonomy" id="2771369"/>
    <lineage>
        <taxon>Bacteria</taxon>
        <taxon>Bacillati</taxon>
        <taxon>Bacillota</taxon>
        <taxon>Bacilli</taxon>
        <taxon>Bacillales</taxon>
        <taxon>Alicyclobacillaceae</taxon>
        <taxon>Collibacillus</taxon>
    </lineage>
</organism>
<dbReference type="Proteomes" id="UP001057291">
    <property type="component" value="Unassembled WGS sequence"/>
</dbReference>
<gene>
    <name evidence="2" type="ORF">DNHGIG_08190</name>
</gene>
<dbReference type="AlphaFoldDB" id="A0AAV4LBY7"/>
<dbReference type="EMBL" id="BOQE01000001">
    <property type="protein sequence ID" value="GIM45270.1"/>
    <property type="molecule type" value="Genomic_DNA"/>
</dbReference>
<feature type="compositionally biased region" description="Polar residues" evidence="1">
    <location>
        <begin position="1"/>
        <end position="13"/>
    </location>
</feature>
<name>A0AAV4LBY7_9BACL</name>
<dbReference type="RefSeq" id="WP_282198487.1">
    <property type="nucleotide sequence ID" value="NZ_BOQE01000001.1"/>
</dbReference>
<reference evidence="2" key="1">
    <citation type="journal article" date="2023" name="Int. J. Syst. Evol. Microbiol.">
        <title>Collibacillus ludicampi gen. nov., sp. nov., a new soil bacterium of the family Alicyclobacillaceae.</title>
        <authorList>
            <person name="Jojima T."/>
            <person name="Ioku Y."/>
            <person name="Fukuta Y."/>
            <person name="Shirasaka N."/>
            <person name="Matsumura Y."/>
            <person name="Mori M."/>
        </authorList>
    </citation>
    <scope>NUCLEOTIDE SEQUENCE</scope>
    <source>
        <strain evidence="2">TP075</strain>
    </source>
</reference>
<accession>A0AAV4LBY7</accession>
<evidence type="ECO:0000256" key="1">
    <source>
        <dbReference type="SAM" id="MobiDB-lite"/>
    </source>
</evidence>
<proteinExistence type="predicted"/>
<evidence type="ECO:0000313" key="3">
    <source>
        <dbReference type="Proteomes" id="UP001057291"/>
    </source>
</evidence>
<comment type="caution">
    <text evidence="2">The sequence shown here is derived from an EMBL/GenBank/DDBJ whole genome shotgun (WGS) entry which is preliminary data.</text>
</comment>
<feature type="compositionally biased region" description="Basic and acidic residues" evidence="1">
    <location>
        <begin position="44"/>
        <end position="61"/>
    </location>
</feature>
<protein>
    <recommendedName>
        <fullName evidence="4">Multidrug transporter</fullName>
    </recommendedName>
</protein>
<evidence type="ECO:0008006" key="4">
    <source>
        <dbReference type="Google" id="ProtNLM"/>
    </source>
</evidence>
<feature type="region of interest" description="Disordered" evidence="1">
    <location>
        <begin position="1"/>
        <end position="61"/>
    </location>
</feature>
<sequence>METPEIESTNIPNEITEVDFPEIGETTPHPQTSDPQAGTFAEGEGERKTENKIGFKQDEAP</sequence>
<keyword evidence="3" id="KW-1185">Reference proteome</keyword>
<evidence type="ECO:0000313" key="2">
    <source>
        <dbReference type="EMBL" id="GIM45270.1"/>
    </source>
</evidence>